<dbReference type="Pfam" id="PF19834">
    <property type="entry name" value="DUF6314"/>
    <property type="match status" value="1"/>
</dbReference>
<evidence type="ECO:0008006" key="7">
    <source>
        <dbReference type="Google" id="ProtNLM"/>
    </source>
</evidence>
<dbReference type="Pfam" id="PF04179">
    <property type="entry name" value="Init_tRNA_PT"/>
    <property type="match status" value="1"/>
</dbReference>
<dbReference type="RefSeq" id="XP_033598424.1">
    <property type="nucleotide sequence ID" value="XM_033747259.1"/>
</dbReference>
<dbReference type="PANTHER" id="PTHR31811:SF0">
    <property type="entry name" value="TRNA A64-2'-O-RIBOSYLPHOSPHATE TRANSFERASE"/>
    <property type="match status" value="1"/>
</dbReference>
<dbReference type="Pfam" id="PF17184">
    <property type="entry name" value="Rit1_C"/>
    <property type="match status" value="1"/>
</dbReference>
<sequence>MSRPLQTSDIIFPSQSTNFSEILSSLKRSTLSISNRLKSITEDATFVCSVADAVRLPLIANERCGSWYIPPERKTASAYFKSTDGHMNEWAFSLRRLNTQVLDVIGQFDGCIIVDSTRRGKRMPDALSKTVPIWCCVLNRVLFPELEESHTLFTATMSVSASEHAQIEARIPRFVRQLQELGINLSTLRASLHKPLRPVFVTREGDILQVPVFEEFHRVVLCTTSRTVLGGEMFEGSYVQGAGDDAEGWSRGLTAPLFWRHKARLLNSTDEDMPELISQLLVNGECPNEAGLVLVKPTTWLYVGAEQILDNENATFDSDAVIHCGGTVHRSSSLRLKSRYLHMQCSTGKLGSRDLRKELNKLQPFMSNLSTGRLFVCCQTGKDLSLGTALAIICLYANANGSMTSTPKSPHSMDKPFIRQRLAWVTTSMPTLNPSRATLQSVNSYLMSSMSSSPTLDSPNLAPTGASSHPTSTLLIFRSLVGTWQLERTLSSKLTTHPSGTVEGSATFNTHNESVRDIKEGEEVMYEESGSFKTNNGLEFSVRRRYLYRYDPKSDEISVLFVKEDGKTDDGLFVQLQILDGENDGITRKARSKETHVCAADLYDAAYEFHTQKPSGGEGLGGMAEFHVRYDVRGPQKDYTSATIYTRLPG</sequence>
<dbReference type="Proteomes" id="UP000799437">
    <property type="component" value="Unassembled WGS sequence"/>
</dbReference>
<dbReference type="PANTHER" id="PTHR31811">
    <property type="entry name" value="TRNA A64-2'-O-RIBOSYLPHOSPHATE TRANSFERASE"/>
    <property type="match status" value="1"/>
</dbReference>
<dbReference type="AlphaFoldDB" id="A0A6A6W0A5"/>
<dbReference type="OrthoDB" id="45256at2759"/>
<proteinExistence type="predicted"/>
<feature type="region of interest" description="Disordered" evidence="1">
    <location>
        <begin position="495"/>
        <end position="514"/>
    </location>
</feature>
<dbReference type="GeneID" id="54488313"/>
<dbReference type="GO" id="GO:0043399">
    <property type="term" value="F:tRNA adenosine(64)-2'-O-ribosylphosphate transferase activity"/>
    <property type="evidence" value="ECO:0007669"/>
    <property type="project" value="InterPro"/>
</dbReference>
<dbReference type="InterPro" id="IPR045632">
    <property type="entry name" value="DUF6314"/>
</dbReference>
<reference evidence="5" key="1">
    <citation type="journal article" date="2020" name="Stud. Mycol.">
        <title>101 Dothideomycetes genomes: a test case for predicting lifestyles and emergence of pathogens.</title>
        <authorList>
            <person name="Haridas S."/>
            <person name="Albert R."/>
            <person name="Binder M."/>
            <person name="Bloem J."/>
            <person name="Labutti K."/>
            <person name="Salamov A."/>
            <person name="Andreopoulos B."/>
            <person name="Baker S."/>
            <person name="Barry K."/>
            <person name="Bills G."/>
            <person name="Bluhm B."/>
            <person name="Cannon C."/>
            <person name="Castanera R."/>
            <person name="Culley D."/>
            <person name="Daum C."/>
            <person name="Ezra D."/>
            <person name="Gonzalez J."/>
            <person name="Henrissat B."/>
            <person name="Kuo A."/>
            <person name="Liang C."/>
            <person name="Lipzen A."/>
            <person name="Lutzoni F."/>
            <person name="Magnuson J."/>
            <person name="Mondo S."/>
            <person name="Nolan M."/>
            <person name="Ohm R."/>
            <person name="Pangilinan J."/>
            <person name="Park H.-J."/>
            <person name="Ramirez L."/>
            <person name="Alfaro M."/>
            <person name="Sun H."/>
            <person name="Tritt A."/>
            <person name="Yoshinaga Y."/>
            <person name="Zwiers L.-H."/>
            <person name="Turgeon B."/>
            <person name="Goodwin S."/>
            <person name="Spatafora J."/>
            <person name="Crous P."/>
            <person name="Grigoriev I."/>
        </authorList>
    </citation>
    <scope>NUCLEOTIDE SEQUENCE</scope>
    <source>
        <strain evidence="5">CBS 121739</strain>
    </source>
</reference>
<dbReference type="GO" id="GO:0005737">
    <property type="term" value="C:cytoplasm"/>
    <property type="evidence" value="ECO:0007669"/>
    <property type="project" value="TreeGrafter"/>
</dbReference>
<accession>A0A6A6W0A5</accession>
<dbReference type="EMBL" id="ML996576">
    <property type="protein sequence ID" value="KAF2755973.1"/>
    <property type="molecule type" value="Genomic_DNA"/>
</dbReference>
<evidence type="ECO:0000313" key="5">
    <source>
        <dbReference type="EMBL" id="KAF2755973.1"/>
    </source>
</evidence>
<evidence type="ECO:0000259" key="2">
    <source>
        <dbReference type="Pfam" id="PF04179"/>
    </source>
</evidence>
<feature type="domain" description="DUF6314" evidence="4">
    <location>
        <begin position="480"/>
        <end position="647"/>
    </location>
</feature>
<evidence type="ECO:0000313" key="6">
    <source>
        <dbReference type="Proteomes" id="UP000799437"/>
    </source>
</evidence>
<evidence type="ECO:0000259" key="3">
    <source>
        <dbReference type="Pfam" id="PF17184"/>
    </source>
</evidence>
<evidence type="ECO:0000259" key="4">
    <source>
        <dbReference type="Pfam" id="PF19834"/>
    </source>
</evidence>
<organism evidence="5 6">
    <name type="scientific">Pseudovirgaria hyperparasitica</name>
    <dbReference type="NCBI Taxonomy" id="470096"/>
    <lineage>
        <taxon>Eukaryota</taxon>
        <taxon>Fungi</taxon>
        <taxon>Dikarya</taxon>
        <taxon>Ascomycota</taxon>
        <taxon>Pezizomycotina</taxon>
        <taxon>Dothideomycetes</taxon>
        <taxon>Dothideomycetes incertae sedis</taxon>
        <taxon>Acrospermales</taxon>
        <taxon>Acrospermaceae</taxon>
        <taxon>Pseudovirgaria</taxon>
    </lineage>
</organism>
<feature type="domain" description="Rit1 N-terminal" evidence="3">
    <location>
        <begin position="26"/>
        <end position="281"/>
    </location>
</feature>
<dbReference type="InterPro" id="IPR007306">
    <property type="entry name" value="Rit1"/>
</dbReference>
<feature type="compositionally biased region" description="Polar residues" evidence="1">
    <location>
        <begin position="495"/>
        <end position="512"/>
    </location>
</feature>
<gene>
    <name evidence="5" type="ORF">EJ05DRAFT_502447</name>
</gene>
<feature type="domain" description="Rit1 DUSP-like" evidence="2">
    <location>
        <begin position="340"/>
        <end position="446"/>
    </location>
</feature>
<name>A0A6A6W0A5_9PEZI</name>
<protein>
    <recommendedName>
        <fullName evidence="7">Initiator tRNA phosphoribosyl transferase</fullName>
    </recommendedName>
</protein>
<evidence type="ECO:0000256" key="1">
    <source>
        <dbReference type="SAM" id="MobiDB-lite"/>
    </source>
</evidence>
<keyword evidence="6" id="KW-1185">Reference proteome</keyword>
<dbReference type="InterPro" id="IPR033421">
    <property type="entry name" value="Rit1_DUSP-like"/>
</dbReference>
<dbReference type="GO" id="GO:0019988">
    <property type="term" value="P:charged-tRNA amino acid modification"/>
    <property type="evidence" value="ECO:0007669"/>
    <property type="project" value="InterPro"/>
</dbReference>
<dbReference type="InterPro" id="IPR033449">
    <property type="entry name" value="Rit1_N"/>
</dbReference>